<dbReference type="PATRIC" id="fig|565050.3.peg.1366"/>
<comment type="subcellular location">
    <subcellularLocation>
        <location evidence="1 12">Cytoplasm</location>
    </subcellularLocation>
</comment>
<feature type="short sequence motif" description="'HIGH' region" evidence="12">
    <location>
        <begin position="43"/>
        <end position="53"/>
    </location>
</feature>
<reference evidence="16 17" key="1">
    <citation type="journal article" date="2010" name="J. Bacteriol.">
        <title>The genetic basis of laboratory adaptation in Caulobacter crescentus.</title>
        <authorList>
            <person name="Marks M.E."/>
            <person name="Castro-Rojas C.M."/>
            <person name="Teiling C."/>
            <person name="Du L."/>
            <person name="Kapatral V."/>
            <person name="Walunas T.L."/>
            <person name="Crosson S."/>
        </authorList>
    </citation>
    <scope>NUCLEOTIDE SEQUENCE [LARGE SCALE GENOMIC DNA]</scope>
    <source>
        <strain evidence="17">NA1000 / CB15N</strain>
    </source>
</reference>
<dbReference type="InterPro" id="IPR009080">
    <property type="entry name" value="tRNAsynth_Ia_anticodon-bd"/>
</dbReference>
<dbReference type="PROSITE" id="PS00178">
    <property type="entry name" value="AA_TRNA_LIGASE_I"/>
    <property type="match status" value="1"/>
</dbReference>
<dbReference type="PANTHER" id="PTHR11946">
    <property type="entry name" value="VALYL-TRNA SYNTHETASES"/>
    <property type="match status" value="1"/>
</dbReference>
<dbReference type="HAMAP" id="MF_02004">
    <property type="entry name" value="Val_tRNA_synth_type1"/>
    <property type="match status" value="1"/>
</dbReference>
<dbReference type="InterPro" id="IPR019499">
    <property type="entry name" value="Val-tRNA_synth_tRNA-bd"/>
</dbReference>
<evidence type="ECO:0000256" key="9">
    <source>
        <dbReference type="ARBA" id="ARBA00023146"/>
    </source>
</evidence>
<feature type="domain" description="Valyl-tRNA synthetase tRNA-binding arm" evidence="15">
    <location>
        <begin position="838"/>
        <end position="903"/>
    </location>
</feature>
<comment type="subunit">
    <text evidence="2 12">Monomer.</text>
</comment>
<evidence type="ECO:0000256" key="1">
    <source>
        <dbReference type="ARBA" id="ARBA00004496"/>
    </source>
</evidence>
<dbReference type="SUPFAM" id="SSF50677">
    <property type="entry name" value="ValRS/IleRS/LeuRS editing domain"/>
    <property type="match status" value="1"/>
</dbReference>
<evidence type="ECO:0000256" key="8">
    <source>
        <dbReference type="ARBA" id="ARBA00023054"/>
    </source>
</evidence>
<comment type="domain">
    <text evidence="12">ValRS has two distinct active sites: one for aminoacylation and one for editing. The misactivated threonine is translocated from the active site to the editing site.</text>
</comment>
<keyword evidence="17" id="KW-1185">Reference proteome</keyword>
<evidence type="ECO:0000259" key="15">
    <source>
        <dbReference type="Pfam" id="PF10458"/>
    </source>
</evidence>
<evidence type="ECO:0000256" key="12">
    <source>
        <dbReference type="HAMAP-Rule" id="MF_02004"/>
    </source>
</evidence>
<dbReference type="OrthoDB" id="9810365at2"/>
<evidence type="ECO:0000259" key="13">
    <source>
        <dbReference type="Pfam" id="PF00133"/>
    </source>
</evidence>
<dbReference type="FunFam" id="3.40.50.620:FF:000032">
    <property type="entry name" value="Valine--tRNA ligase"/>
    <property type="match status" value="1"/>
</dbReference>
<dbReference type="Proteomes" id="UP000001364">
    <property type="component" value="Chromosome"/>
</dbReference>
<evidence type="ECO:0000256" key="5">
    <source>
        <dbReference type="ARBA" id="ARBA00022741"/>
    </source>
</evidence>
<dbReference type="GO" id="GO:0005524">
    <property type="term" value="F:ATP binding"/>
    <property type="evidence" value="ECO:0007669"/>
    <property type="project" value="UniProtKB-UniRule"/>
</dbReference>
<accession>A0A0H3C981</accession>
<dbReference type="InterPro" id="IPR037118">
    <property type="entry name" value="Val-tRNA_synth_C_sf"/>
</dbReference>
<evidence type="ECO:0000256" key="3">
    <source>
        <dbReference type="ARBA" id="ARBA00022490"/>
    </source>
</evidence>
<dbReference type="Gene3D" id="3.40.50.620">
    <property type="entry name" value="HUPs"/>
    <property type="match status" value="2"/>
</dbReference>
<dbReference type="NCBIfam" id="NF004349">
    <property type="entry name" value="PRK05729.1"/>
    <property type="match status" value="1"/>
</dbReference>
<dbReference type="InterPro" id="IPR002303">
    <property type="entry name" value="Valyl-tRNA_ligase"/>
</dbReference>
<comment type="similarity">
    <text evidence="11 12">Belongs to the class-I aminoacyl-tRNA synthetase family. ValS type 1 subfamily.</text>
</comment>
<dbReference type="GO" id="GO:0002161">
    <property type="term" value="F:aminoacyl-tRNA deacylase activity"/>
    <property type="evidence" value="ECO:0007669"/>
    <property type="project" value="InterPro"/>
</dbReference>
<dbReference type="InterPro" id="IPR002300">
    <property type="entry name" value="aa-tRNA-synth_Ia"/>
</dbReference>
<dbReference type="Pfam" id="PF08264">
    <property type="entry name" value="Anticodon_1"/>
    <property type="match status" value="1"/>
</dbReference>
<dbReference type="InterPro" id="IPR013155">
    <property type="entry name" value="M/V/L/I-tRNA-synth_anticd-bd"/>
</dbReference>
<dbReference type="Gene3D" id="1.10.287.380">
    <property type="entry name" value="Valyl-tRNA synthetase, C-terminal domain"/>
    <property type="match status" value="1"/>
</dbReference>
<dbReference type="Pfam" id="PF10458">
    <property type="entry name" value="Val_tRNA-synt_C"/>
    <property type="match status" value="1"/>
</dbReference>
<feature type="domain" description="Methionyl/Valyl/Leucyl/Isoleucyl-tRNA synthetase anticodon-binding" evidence="14">
    <location>
        <begin position="630"/>
        <end position="777"/>
    </location>
</feature>
<dbReference type="Pfam" id="PF00133">
    <property type="entry name" value="tRNA-synt_1"/>
    <property type="match status" value="1"/>
</dbReference>
<keyword evidence="8 12" id="KW-0175">Coiled coil</keyword>
<dbReference type="KEGG" id="ccs:CCNA_01381"/>
<dbReference type="InterPro" id="IPR001412">
    <property type="entry name" value="aa-tRNA-synth_I_CS"/>
</dbReference>
<comment type="catalytic activity">
    <reaction evidence="10 12">
        <text>tRNA(Val) + L-valine + ATP = L-valyl-tRNA(Val) + AMP + diphosphate</text>
        <dbReference type="Rhea" id="RHEA:10704"/>
        <dbReference type="Rhea" id="RHEA-COMP:9672"/>
        <dbReference type="Rhea" id="RHEA-COMP:9708"/>
        <dbReference type="ChEBI" id="CHEBI:30616"/>
        <dbReference type="ChEBI" id="CHEBI:33019"/>
        <dbReference type="ChEBI" id="CHEBI:57762"/>
        <dbReference type="ChEBI" id="CHEBI:78442"/>
        <dbReference type="ChEBI" id="CHEBI:78537"/>
        <dbReference type="ChEBI" id="CHEBI:456215"/>
        <dbReference type="EC" id="6.1.1.9"/>
    </reaction>
</comment>
<sequence>MLEKTFDPQSVEPRLYAAWEASGAFKPAEDPNAEPFVIVIPPPNVTGSLHIGHALNNTLQDVLTRFHRMRGKAALWLPGTDHAGIATQMVVERQLAAAGNIGRRDMGREAFVDKVWEWKAESGGAITNQLRRLGASCDWSRERFTLDEGLSAAVRKVFVQLYKQNLLYRDKRLVNWDPQFQTAISDLEVEQKEVDGAYWHFAYPLADGVTYQHPIAFDEDGKATEFETRDYIVVATTRPETMLGDTGVAVHPDDERYKGLVGKFVTLPIVGRRIPIVADDYADPTKGSGAVKITPAHDFNDFGVGKRAGLEAINILTVEAKLNDSVPAEYVGMDRFVARKAIVARAEEEGWLKEIEKTKHMVPHGDRSGVVIEPFLTDQWYVDAKTLAQPALKAVETGETIFEPKHWEKTYFEWLRNIEPWCVSRQLWWGHRIPAWFGPEGSIFVEESEEAAYAAARAQFGADVQLTQDEDVLDTWFSSALWPFSTLGWPEKTSDLERFYPTSTLVTGFDIIFFWVARMMMMGIHFMGEAPFKQVFINALVRDEKGAKMSKSKGNVMDPLILIDELGCDAVRFTLTAMSGQARDIKLSKQRIEGYRNFGTKLWNASRFAQMNECVRVEGFDPSTVQQPINKWIRGETVKTVAEVTKALEAPSFDEAAGALYRFVWNVFCDWYLELAKPILNGDDAAAKAETRATAAWALDVILKLLHPVMPFITEELWEKTAEFGPARETMLISAKWPELPADWIDAEAEAEIGWLVETVGEIRSIRAEMNVPPSAKPGLTIVGAGPETKARLARHRDLLLTLARLDAVREADAAPAGSAPVVMGEATGALGVAEFIDVAAEKARLTKDIAGHAGEIEKVNKKLGNPDFLARAKEEVVEENRERLAEAEAAKAKLEAALSRLASVG</sequence>
<feature type="short sequence motif" description="'KMSKS' region" evidence="12">
    <location>
        <begin position="548"/>
        <end position="552"/>
    </location>
</feature>
<protein>
    <recommendedName>
        <fullName evidence="12">Valine--tRNA ligase</fullName>
        <ecNumber evidence="12">6.1.1.9</ecNumber>
    </recommendedName>
    <alternativeName>
        <fullName evidence="12">Valyl-tRNA synthetase</fullName>
        <shortName evidence="12">ValRS</shortName>
    </alternativeName>
</protein>
<dbReference type="InterPro" id="IPR010978">
    <property type="entry name" value="tRNA-bd_arm"/>
</dbReference>
<proteinExistence type="inferred from homology"/>
<dbReference type="GO" id="GO:0006438">
    <property type="term" value="P:valyl-tRNA aminoacylation"/>
    <property type="evidence" value="ECO:0007669"/>
    <property type="project" value="UniProtKB-UniRule"/>
</dbReference>
<feature type="domain" description="Aminoacyl-tRNA synthetase class Ia" evidence="13">
    <location>
        <begin position="15"/>
        <end position="588"/>
    </location>
</feature>
<dbReference type="EMBL" id="CP001340">
    <property type="protein sequence ID" value="ACL94846.1"/>
    <property type="molecule type" value="Genomic_DNA"/>
</dbReference>
<dbReference type="GeneID" id="7331839"/>
<feature type="coiled-coil region" evidence="12">
    <location>
        <begin position="871"/>
        <end position="905"/>
    </location>
</feature>
<dbReference type="SUPFAM" id="SSF47323">
    <property type="entry name" value="Anticodon-binding domain of a subclass of class I aminoacyl-tRNA synthetases"/>
    <property type="match status" value="1"/>
</dbReference>
<evidence type="ECO:0000313" key="17">
    <source>
        <dbReference type="Proteomes" id="UP000001364"/>
    </source>
</evidence>
<dbReference type="FunFam" id="1.10.287.380:FF:000001">
    <property type="entry name" value="Valine--tRNA ligase"/>
    <property type="match status" value="1"/>
</dbReference>
<dbReference type="InterPro" id="IPR009008">
    <property type="entry name" value="Val/Leu/Ile-tRNA-synth_edit"/>
</dbReference>
<feature type="binding site" evidence="12">
    <location>
        <position position="551"/>
    </location>
    <ligand>
        <name>ATP</name>
        <dbReference type="ChEBI" id="CHEBI:30616"/>
    </ligand>
</feature>
<dbReference type="HOGENOM" id="CLU_001493_0_2_5"/>
<keyword evidence="9 12" id="KW-0030">Aminoacyl-tRNA synthetase</keyword>
<evidence type="ECO:0000256" key="4">
    <source>
        <dbReference type="ARBA" id="ARBA00022598"/>
    </source>
</evidence>
<keyword evidence="6 12" id="KW-0067">ATP-binding</keyword>
<dbReference type="NCBIfam" id="TIGR00422">
    <property type="entry name" value="valS"/>
    <property type="match status" value="1"/>
</dbReference>
<dbReference type="RefSeq" id="YP_002516754.1">
    <property type="nucleotide sequence ID" value="NC_011916.1"/>
</dbReference>
<dbReference type="GO" id="GO:0004832">
    <property type="term" value="F:valine-tRNA ligase activity"/>
    <property type="evidence" value="ECO:0007669"/>
    <property type="project" value="UniProtKB-UniRule"/>
</dbReference>
<evidence type="ECO:0000256" key="6">
    <source>
        <dbReference type="ARBA" id="ARBA00022840"/>
    </source>
</evidence>
<keyword evidence="3 12" id="KW-0963">Cytoplasm</keyword>
<dbReference type="SMR" id="A0A0H3C981"/>
<dbReference type="CDD" id="cd00817">
    <property type="entry name" value="ValRS_core"/>
    <property type="match status" value="1"/>
</dbReference>
<comment type="domain">
    <text evidence="12">The C-terminal coiled-coil domain is crucial for aminoacylation activity.</text>
</comment>
<dbReference type="PRINTS" id="PR00986">
    <property type="entry name" value="TRNASYNTHVAL"/>
</dbReference>
<evidence type="ECO:0000259" key="14">
    <source>
        <dbReference type="Pfam" id="PF08264"/>
    </source>
</evidence>
<evidence type="ECO:0000256" key="10">
    <source>
        <dbReference type="ARBA" id="ARBA00047552"/>
    </source>
</evidence>
<dbReference type="Gene3D" id="3.90.740.10">
    <property type="entry name" value="Valyl/Leucyl/Isoleucyl-tRNA synthetase, editing domain"/>
    <property type="match status" value="1"/>
</dbReference>
<dbReference type="EC" id="6.1.1.9" evidence="12"/>
<dbReference type="SUPFAM" id="SSF46589">
    <property type="entry name" value="tRNA-binding arm"/>
    <property type="match status" value="1"/>
</dbReference>
<dbReference type="CDD" id="cd07962">
    <property type="entry name" value="Anticodon_Ia_Val"/>
    <property type="match status" value="1"/>
</dbReference>
<evidence type="ECO:0000256" key="11">
    <source>
        <dbReference type="ARBA" id="ARBA00060830"/>
    </source>
</evidence>
<dbReference type="GO" id="GO:0005829">
    <property type="term" value="C:cytosol"/>
    <property type="evidence" value="ECO:0007669"/>
    <property type="project" value="TreeGrafter"/>
</dbReference>
<keyword evidence="5 12" id="KW-0547">Nucleotide-binding</keyword>
<keyword evidence="4 12" id="KW-0436">Ligase</keyword>
<evidence type="ECO:0000313" key="16">
    <source>
        <dbReference type="EMBL" id="ACL94846.1"/>
    </source>
</evidence>
<name>A0A0H3C981_CAUVN</name>
<dbReference type="PANTHER" id="PTHR11946:SF93">
    <property type="entry name" value="VALINE--TRNA LIGASE, CHLOROPLASTIC_MITOCHONDRIAL 2"/>
    <property type="match status" value="1"/>
</dbReference>
<dbReference type="InterPro" id="IPR033705">
    <property type="entry name" value="Anticodon_Ia_Val"/>
</dbReference>
<evidence type="ECO:0000256" key="2">
    <source>
        <dbReference type="ARBA" id="ARBA00011245"/>
    </source>
</evidence>
<comment type="function">
    <text evidence="12">Catalyzes the attachment of valine to tRNA(Val). As ValRS can inadvertently accommodate and process structurally similar amino acids such as threonine, to avoid such errors, it has a 'posttransfer' editing activity that hydrolyzes mischarged Thr-tRNA(Val) in a tRNA-dependent manner.</text>
</comment>
<keyword evidence="7 12" id="KW-0648">Protein biosynthesis</keyword>
<dbReference type="RefSeq" id="WP_010919197.1">
    <property type="nucleotide sequence ID" value="NC_011916.1"/>
</dbReference>
<dbReference type="InterPro" id="IPR014729">
    <property type="entry name" value="Rossmann-like_a/b/a_fold"/>
</dbReference>
<dbReference type="SUPFAM" id="SSF52374">
    <property type="entry name" value="Nucleotidylyl transferase"/>
    <property type="match status" value="1"/>
</dbReference>
<evidence type="ECO:0000256" key="7">
    <source>
        <dbReference type="ARBA" id="ARBA00022917"/>
    </source>
</evidence>
<dbReference type="AlphaFoldDB" id="A0A0H3C981"/>
<gene>
    <name evidence="12" type="primary">valS</name>
    <name evidence="16" type="ordered locus">CCNA_01381</name>
</gene>
<organism evidence="16 17">
    <name type="scientific">Caulobacter vibrioides (strain NA1000 / CB15N)</name>
    <name type="common">Caulobacter crescentus</name>
    <dbReference type="NCBI Taxonomy" id="565050"/>
    <lineage>
        <taxon>Bacteria</taxon>
        <taxon>Pseudomonadati</taxon>
        <taxon>Pseudomonadota</taxon>
        <taxon>Alphaproteobacteria</taxon>
        <taxon>Caulobacterales</taxon>
        <taxon>Caulobacteraceae</taxon>
        <taxon>Caulobacter</taxon>
    </lineage>
</organism>
<dbReference type="FunFam" id="3.40.50.620:FF:000078">
    <property type="entry name" value="Valine--tRNA ligase, mitochondrial"/>
    <property type="match status" value="1"/>
</dbReference>
<dbReference type="PhylomeDB" id="A0A0H3C981"/>
<dbReference type="Gene3D" id="1.10.730.10">
    <property type="entry name" value="Isoleucyl-tRNA Synthetase, Domain 1"/>
    <property type="match status" value="1"/>
</dbReference>